<dbReference type="InterPro" id="IPR003439">
    <property type="entry name" value="ABC_transporter-like_ATP-bd"/>
</dbReference>
<dbReference type="InterPro" id="IPR050388">
    <property type="entry name" value="ABC_Ni/Peptide_Import"/>
</dbReference>
<dbReference type="PANTHER" id="PTHR43297">
    <property type="entry name" value="OLIGOPEPTIDE TRANSPORT ATP-BINDING PROTEIN APPD"/>
    <property type="match status" value="1"/>
</dbReference>
<dbReference type="GO" id="GO:0005886">
    <property type="term" value="C:plasma membrane"/>
    <property type="evidence" value="ECO:0007669"/>
    <property type="project" value="UniProtKB-SubCell"/>
</dbReference>
<reference evidence="11" key="1">
    <citation type="submission" date="2020-08" db="EMBL/GenBank/DDBJ databases">
        <title>Genome public.</title>
        <authorList>
            <person name="Liu C."/>
            <person name="Sun Q."/>
        </authorList>
    </citation>
    <scope>NUCLEOTIDE SEQUENCE</scope>
    <source>
        <strain evidence="11">BX21</strain>
    </source>
</reference>
<dbReference type="SUPFAM" id="SSF52540">
    <property type="entry name" value="P-loop containing nucleoside triphosphate hydrolases"/>
    <property type="match status" value="1"/>
</dbReference>
<evidence type="ECO:0000259" key="10">
    <source>
        <dbReference type="PROSITE" id="PS50893"/>
    </source>
</evidence>
<keyword evidence="6" id="KW-0547">Nucleotide-binding</keyword>
<evidence type="ECO:0000256" key="4">
    <source>
        <dbReference type="ARBA" id="ARBA00022475"/>
    </source>
</evidence>
<evidence type="ECO:0000256" key="3">
    <source>
        <dbReference type="ARBA" id="ARBA00022448"/>
    </source>
</evidence>
<gene>
    <name evidence="11" type="ORF">H8707_01840</name>
</gene>
<comment type="subcellular location">
    <subcellularLocation>
        <location evidence="1">Cell membrane</location>
        <topology evidence="1">Peripheral membrane protein</topology>
    </subcellularLocation>
</comment>
<dbReference type="InterPro" id="IPR027417">
    <property type="entry name" value="P-loop_NTPase"/>
</dbReference>
<sequence length="318" mass="34999">MGFKDESGNEFNLLDDISFEIKEGVALGVVGESGCGKSMTSLSVLKLLPSGVTIQGGDILYKGDSILDMNQEQMEDIRGKDISMIFQEPMTALNPVHTIGFQVGEALKVHFPGMKNSEIKANVLEQLELVGIPNPETRYYQYPHQFSGGMRQRVMIAMALICNPKLLIADEPTTALDVTIQAQVLELMKNIKQKGSMMLVTHNLGVVSELCDEIVVMYAGCVVERGNIGEVFENPKHPYTKGLMAAVPSLDSKGKELYTIPGIVPTVKNFEKGCRFSPRCEESSEACKGIKPELTRVGDNHFVECWKYNNSEGSPCQK</sequence>
<evidence type="ECO:0000256" key="5">
    <source>
        <dbReference type="ARBA" id="ARBA00022519"/>
    </source>
</evidence>
<dbReference type="GO" id="GO:0016887">
    <property type="term" value="F:ATP hydrolysis activity"/>
    <property type="evidence" value="ECO:0007669"/>
    <property type="project" value="InterPro"/>
</dbReference>
<evidence type="ECO:0000256" key="2">
    <source>
        <dbReference type="ARBA" id="ARBA00005417"/>
    </source>
</evidence>
<feature type="domain" description="ABC transporter" evidence="10">
    <location>
        <begin position="1"/>
        <end position="244"/>
    </location>
</feature>
<comment type="caution">
    <text evidence="11">The sequence shown here is derived from an EMBL/GenBank/DDBJ whole genome shotgun (WGS) entry which is preliminary data.</text>
</comment>
<dbReference type="GO" id="GO:0005524">
    <property type="term" value="F:ATP binding"/>
    <property type="evidence" value="ECO:0007669"/>
    <property type="project" value="UniProtKB-KW"/>
</dbReference>
<dbReference type="PROSITE" id="PS00211">
    <property type="entry name" value="ABC_TRANSPORTER_1"/>
    <property type="match status" value="1"/>
</dbReference>
<accession>A0A926ENW9</accession>
<evidence type="ECO:0000256" key="1">
    <source>
        <dbReference type="ARBA" id="ARBA00004202"/>
    </source>
</evidence>
<dbReference type="PANTHER" id="PTHR43297:SF14">
    <property type="entry name" value="ATPASE AAA-TYPE CORE DOMAIN-CONTAINING PROTEIN"/>
    <property type="match status" value="1"/>
</dbReference>
<dbReference type="Proteomes" id="UP000601171">
    <property type="component" value="Unassembled WGS sequence"/>
</dbReference>
<keyword evidence="5" id="KW-0997">Cell inner membrane</keyword>
<dbReference type="InterPro" id="IPR017871">
    <property type="entry name" value="ABC_transporter-like_CS"/>
</dbReference>
<dbReference type="PROSITE" id="PS50893">
    <property type="entry name" value="ABC_TRANSPORTER_2"/>
    <property type="match status" value="1"/>
</dbReference>
<dbReference type="Pfam" id="PF08352">
    <property type="entry name" value="oligo_HPY"/>
    <property type="match status" value="1"/>
</dbReference>
<dbReference type="CDD" id="cd03257">
    <property type="entry name" value="ABC_NikE_OppD_transporters"/>
    <property type="match status" value="1"/>
</dbReference>
<evidence type="ECO:0000256" key="9">
    <source>
        <dbReference type="ARBA" id="ARBA00023136"/>
    </source>
</evidence>
<name>A0A926ENW9_9FIRM</name>
<proteinExistence type="inferred from homology"/>
<keyword evidence="7 11" id="KW-0067">ATP-binding</keyword>
<evidence type="ECO:0000313" key="11">
    <source>
        <dbReference type="EMBL" id="MBC8586983.1"/>
    </source>
</evidence>
<evidence type="ECO:0000313" key="12">
    <source>
        <dbReference type="Proteomes" id="UP000601171"/>
    </source>
</evidence>
<comment type="similarity">
    <text evidence="2">Belongs to the ABC transporter superfamily.</text>
</comment>
<keyword evidence="4" id="KW-1003">Cell membrane</keyword>
<dbReference type="Pfam" id="PF00005">
    <property type="entry name" value="ABC_tran"/>
    <property type="match status" value="1"/>
</dbReference>
<dbReference type="InterPro" id="IPR013563">
    <property type="entry name" value="Oligopep_ABC_C"/>
</dbReference>
<keyword evidence="12" id="KW-1185">Reference proteome</keyword>
<keyword evidence="9" id="KW-0472">Membrane</keyword>
<dbReference type="AlphaFoldDB" id="A0A926ENW9"/>
<organism evidence="11 12">
    <name type="scientific">Paratissierella segnis</name>
    <dbReference type="NCBI Taxonomy" id="2763679"/>
    <lineage>
        <taxon>Bacteria</taxon>
        <taxon>Bacillati</taxon>
        <taxon>Bacillota</taxon>
        <taxon>Tissierellia</taxon>
        <taxon>Tissierellales</taxon>
        <taxon>Tissierellaceae</taxon>
        <taxon>Paratissierella</taxon>
    </lineage>
</organism>
<keyword evidence="8" id="KW-1278">Translocase</keyword>
<dbReference type="SMART" id="SM00382">
    <property type="entry name" value="AAA"/>
    <property type="match status" value="1"/>
</dbReference>
<dbReference type="FunFam" id="3.40.50.300:FF:000016">
    <property type="entry name" value="Oligopeptide ABC transporter ATP-binding component"/>
    <property type="match status" value="1"/>
</dbReference>
<dbReference type="Gene3D" id="3.40.50.300">
    <property type="entry name" value="P-loop containing nucleotide triphosphate hydrolases"/>
    <property type="match status" value="1"/>
</dbReference>
<evidence type="ECO:0000256" key="6">
    <source>
        <dbReference type="ARBA" id="ARBA00022741"/>
    </source>
</evidence>
<evidence type="ECO:0000256" key="7">
    <source>
        <dbReference type="ARBA" id="ARBA00022840"/>
    </source>
</evidence>
<dbReference type="NCBIfam" id="TIGR01727">
    <property type="entry name" value="oligo_HPY"/>
    <property type="match status" value="1"/>
</dbReference>
<dbReference type="EMBL" id="JACRTG010000005">
    <property type="protein sequence ID" value="MBC8586983.1"/>
    <property type="molecule type" value="Genomic_DNA"/>
</dbReference>
<protein>
    <submittedName>
        <fullName evidence="11">ABC transporter ATP-binding protein</fullName>
    </submittedName>
</protein>
<dbReference type="InterPro" id="IPR003593">
    <property type="entry name" value="AAA+_ATPase"/>
</dbReference>
<dbReference type="GO" id="GO:0015833">
    <property type="term" value="P:peptide transport"/>
    <property type="evidence" value="ECO:0007669"/>
    <property type="project" value="InterPro"/>
</dbReference>
<evidence type="ECO:0000256" key="8">
    <source>
        <dbReference type="ARBA" id="ARBA00022967"/>
    </source>
</evidence>
<keyword evidence="3" id="KW-0813">Transport</keyword>